<comment type="caution">
    <text evidence="2">The sequence shown here is derived from an EMBL/GenBank/DDBJ whole genome shotgun (WGS) entry which is preliminary data.</text>
</comment>
<keyword evidence="1" id="KW-1133">Transmembrane helix</keyword>
<keyword evidence="1" id="KW-1003">Cell membrane</keyword>
<dbReference type="GO" id="GO:0008932">
    <property type="term" value="F:lytic endotransglycosylase activity"/>
    <property type="evidence" value="ECO:0007669"/>
    <property type="project" value="UniProtKB-UniRule"/>
</dbReference>
<dbReference type="PANTHER" id="PTHR30518">
    <property type="entry name" value="ENDOLYTIC MUREIN TRANSGLYCOSYLASE"/>
    <property type="match status" value="1"/>
</dbReference>
<evidence type="ECO:0000313" key="2">
    <source>
        <dbReference type="EMBL" id="NEV67684.1"/>
    </source>
</evidence>
<sequence length="356" mass="39385">MASRLPKLLFFFLLLPVALGLAGWQGWAWWSWATAPIAPATESETDSTTDTVQIQISPGTSGQQIGRDLEAAGLIRSHVAWNFWSRWQDLQQDVTYQAGTYALSPTQSLQEIASQIRSGDVLQTAFTIPEGWTREQMAAAFEERGAFSAQAFLTATEQVPRDRFPWLPQAIPHLEGFLYPDTYLLPAESVTPEGMRDLMLERFEAIALPVYQQGNSDFSLLEWVTLASIVEREAVIPEERSEIAAVFNRRLAEEIPLGADPTVEYGLGVTQTPEQPLTLAQVNTPSPYNTYINVGLPPTPIANPGLPSLEASLNPPPTEFLYFVARYDGTHVFSRTLAEHEAAQAQIRDAIDGINP</sequence>
<feature type="site" description="Important for catalytic activity" evidence="1">
    <location>
        <position position="233"/>
    </location>
</feature>
<organism evidence="2">
    <name type="scientific">Lyngbya confervoides BDU141951</name>
    <dbReference type="NCBI Taxonomy" id="1574623"/>
    <lineage>
        <taxon>Bacteria</taxon>
        <taxon>Bacillati</taxon>
        <taxon>Cyanobacteriota</taxon>
        <taxon>Cyanophyceae</taxon>
        <taxon>Oscillatoriophycideae</taxon>
        <taxon>Oscillatoriales</taxon>
        <taxon>Microcoleaceae</taxon>
        <taxon>Lyngbya</taxon>
    </lineage>
</organism>
<dbReference type="GO" id="GO:0009252">
    <property type="term" value="P:peptidoglycan biosynthetic process"/>
    <property type="evidence" value="ECO:0007669"/>
    <property type="project" value="UniProtKB-UniRule"/>
</dbReference>
<proteinExistence type="inferred from homology"/>
<accession>A0A0C1Y5X4</accession>
<comment type="function">
    <text evidence="1">Functions as a peptidoglycan terminase that cleaves nascent peptidoglycan strands endolytically to terminate their elongation.</text>
</comment>
<dbReference type="EMBL" id="JTHE02000003">
    <property type="protein sequence ID" value="NEV67684.1"/>
    <property type="molecule type" value="Genomic_DNA"/>
</dbReference>
<evidence type="ECO:0000256" key="1">
    <source>
        <dbReference type="HAMAP-Rule" id="MF_02065"/>
    </source>
</evidence>
<dbReference type="GO" id="GO:0071555">
    <property type="term" value="P:cell wall organization"/>
    <property type="evidence" value="ECO:0007669"/>
    <property type="project" value="UniProtKB-KW"/>
</dbReference>
<dbReference type="Pfam" id="PF02618">
    <property type="entry name" value="YceG"/>
    <property type="match status" value="1"/>
</dbReference>
<name>A0A0C1Y5X4_9CYAN</name>
<gene>
    <name evidence="1 2" type="primary">mltG</name>
    <name evidence="2" type="ORF">QQ91_011195</name>
</gene>
<dbReference type="Gene3D" id="3.30.160.60">
    <property type="entry name" value="Classic Zinc Finger"/>
    <property type="match status" value="1"/>
</dbReference>
<dbReference type="AlphaFoldDB" id="A0A0C1Y5X4"/>
<dbReference type="EC" id="4.2.2.29" evidence="1"/>
<comment type="similarity">
    <text evidence="1">Belongs to the transglycosylase MltG family.</text>
</comment>
<reference evidence="2" key="3">
    <citation type="submission" date="2020-02" db="EMBL/GenBank/DDBJ databases">
        <authorList>
            <person name="Sarangi A.N."/>
            <person name="Ghosh S."/>
            <person name="Mukherjee M."/>
            <person name="Tripathy S."/>
        </authorList>
    </citation>
    <scope>NUCLEOTIDE SEQUENCE</scope>
    <source>
        <strain evidence="2">BDU141951</strain>
    </source>
</reference>
<dbReference type="HAMAP" id="MF_02065">
    <property type="entry name" value="MltG"/>
    <property type="match status" value="1"/>
</dbReference>
<keyword evidence="1" id="KW-0961">Cell wall biogenesis/degradation</keyword>
<dbReference type="NCBIfam" id="TIGR00247">
    <property type="entry name" value="endolytic transglycosylase MltG"/>
    <property type="match status" value="1"/>
</dbReference>
<comment type="catalytic activity">
    <reaction evidence="1">
        <text>a peptidoglycan chain = a peptidoglycan chain with N-acetyl-1,6-anhydromuramyl-[peptide] at the reducing end + a peptidoglycan chain with N-acetylglucosamine at the non-reducing end.</text>
        <dbReference type="EC" id="4.2.2.29"/>
    </reaction>
</comment>
<keyword evidence="1" id="KW-0812">Transmembrane</keyword>
<keyword evidence="1" id="KW-0472">Membrane</keyword>
<reference evidence="2" key="1">
    <citation type="submission" date="2014-11" db="EMBL/GenBank/DDBJ databases">
        <authorList>
            <person name="Malar M.C."/>
            <person name="Sen D."/>
            <person name="Tripathy S."/>
        </authorList>
    </citation>
    <scope>NUCLEOTIDE SEQUENCE</scope>
    <source>
        <strain evidence="2">BDU141951</strain>
    </source>
</reference>
<dbReference type="GO" id="GO:0005886">
    <property type="term" value="C:plasma membrane"/>
    <property type="evidence" value="ECO:0007669"/>
    <property type="project" value="UniProtKB-UniRule"/>
</dbReference>
<dbReference type="Gene3D" id="3.30.1490.480">
    <property type="entry name" value="Endolytic murein transglycosylase"/>
    <property type="match status" value="1"/>
</dbReference>
<keyword evidence="1" id="KW-0456">Lyase</keyword>
<dbReference type="CDD" id="cd08010">
    <property type="entry name" value="MltG_like"/>
    <property type="match status" value="1"/>
</dbReference>
<dbReference type="InterPro" id="IPR003770">
    <property type="entry name" value="MLTG-like"/>
</dbReference>
<dbReference type="PANTHER" id="PTHR30518:SF2">
    <property type="entry name" value="ENDOLYTIC MUREIN TRANSGLYCOSYLASE"/>
    <property type="match status" value="1"/>
</dbReference>
<reference evidence="2" key="2">
    <citation type="journal article" date="2015" name="Genome Announc.">
        <title>Draft Genome Sequence of Filamentous Marine Cyanobacterium Lyngbya confervoides Strain BDU141951.</title>
        <authorList>
            <person name="Chandrababunaidu M.M."/>
            <person name="Sen D."/>
            <person name="Tripathy S."/>
        </authorList>
    </citation>
    <scope>NUCLEOTIDE SEQUENCE</scope>
    <source>
        <strain evidence="2">BDU141951</strain>
    </source>
</reference>
<protein>
    <recommendedName>
        <fullName evidence="1">Endolytic murein transglycosylase</fullName>
        <ecNumber evidence="1">4.2.2.29</ecNumber>
    </recommendedName>
    <alternativeName>
        <fullName evidence="1">Peptidoglycan lytic transglycosylase</fullName>
    </alternativeName>
    <alternativeName>
        <fullName evidence="1">Peptidoglycan polymerization terminase</fullName>
    </alternativeName>
</protein>